<accession>A0A1I3KTI6</accession>
<dbReference type="STRING" id="1150112.SAMN04487893_10159"/>
<organism evidence="3 4">
    <name type="scientific">Myroides guanonis</name>
    <dbReference type="NCBI Taxonomy" id="1150112"/>
    <lineage>
        <taxon>Bacteria</taxon>
        <taxon>Pseudomonadati</taxon>
        <taxon>Bacteroidota</taxon>
        <taxon>Flavobacteriia</taxon>
        <taxon>Flavobacteriales</taxon>
        <taxon>Flavobacteriaceae</taxon>
        <taxon>Myroides</taxon>
    </lineage>
</organism>
<feature type="domain" description="Activator of Hsp90 ATPase homologue 1/2-like C-terminal" evidence="2">
    <location>
        <begin position="9"/>
        <end position="107"/>
    </location>
</feature>
<dbReference type="EMBL" id="FORU01000001">
    <property type="protein sequence ID" value="SFI75757.1"/>
    <property type="molecule type" value="Genomic_DNA"/>
</dbReference>
<sequence length="282" mass="32825">MITSSIKINASAEKIWQALTQKDKMKEWYFDIPDFELKEGAEFNFYEPGDARLFHHKCVIKEIVPNKKFSHTWTHPEHSKGESTVTWTLDEQENGTLVTLTHSGIESFVDAGPDFAPENYQMGWDGFMFILKNYCYGIKPRIYTIDINANAERVWSALFDLDNYKEWTSVFCPGSYYEGKLEIGSKILFLNPNGSGMFSNVHYMIYPKDLIFQHEGEVMDFKEQPLTDEVEKWSGSFERYSLKETKNGTKLIAEVDLTEEHKDYFDEHFPKGLKIVKELAEK</sequence>
<comment type="similarity">
    <text evidence="1">Belongs to the AHA1 family.</text>
</comment>
<reference evidence="4" key="1">
    <citation type="submission" date="2016-10" db="EMBL/GenBank/DDBJ databases">
        <authorList>
            <person name="Varghese N."/>
            <person name="Submissions S."/>
        </authorList>
    </citation>
    <scope>NUCLEOTIDE SEQUENCE [LARGE SCALE GENOMIC DNA]</scope>
    <source>
        <strain evidence="4">DSM 26542</strain>
    </source>
</reference>
<dbReference type="InterPro" id="IPR023393">
    <property type="entry name" value="START-like_dom_sf"/>
</dbReference>
<dbReference type="InterPro" id="IPR013538">
    <property type="entry name" value="ASHA1/2-like_C"/>
</dbReference>
<dbReference type="Pfam" id="PF08327">
    <property type="entry name" value="AHSA1"/>
    <property type="match status" value="1"/>
</dbReference>
<proteinExistence type="inferred from homology"/>
<evidence type="ECO:0000256" key="1">
    <source>
        <dbReference type="ARBA" id="ARBA00006817"/>
    </source>
</evidence>
<evidence type="ECO:0000259" key="2">
    <source>
        <dbReference type="Pfam" id="PF08327"/>
    </source>
</evidence>
<dbReference type="CDD" id="cd07814">
    <property type="entry name" value="SRPBCC_CalC_Aha1-like"/>
    <property type="match status" value="1"/>
</dbReference>
<name>A0A1I3KTI6_9FLAO</name>
<protein>
    <submittedName>
        <fullName evidence="3">Uncharacterized conserved protein YndB, AHSA1/START domain</fullName>
    </submittedName>
</protein>
<evidence type="ECO:0000313" key="3">
    <source>
        <dbReference type="EMBL" id="SFI75757.1"/>
    </source>
</evidence>
<dbReference type="Gene3D" id="3.30.530.20">
    <property type="match status" value="2"/>
</dbReference>
<dbReference type="Proteomes" id="UP000243887">
    <property type="component" value="Unassembled WGS sequence"/>
</dbReference>
<evidence type="ECO:0000313" key="4">
    <source>
        <dbReference type="Proteomes" id="UP000243887"/>
    </source>
</evidence>
<dbReference type="RefSeq" id="WP_090677765.1">
    <property type="nucleotide sequence ID" value="NZ_FORU01000001.1"/>
</dbReference>
<keyword evidence="4" id="KW-1185">Reference proteome</keyword>
<gene>
    <name evidence="3" type="ORF">SAMN04487893_10159</name>
</gene>
<dbReference type="AlphaFoldDB" id="A0A1I3KTI6"/>
<dbReference type="SUPFAM" id="SSF55961">
    <property type="entry name" value="Bet v1-like"/>
    <property type="match status" value="2"/>
</dbReference>
<dbReference type="OrthoDB" id="2355173at2"/>